<protein>
    <submittedName>
        <fullName evidence="1">Uncharacterized protein</fullName>
    </submittedName>
</protein>
<dbReference type="Proteomes" id="UP000005933">
    <property type="component" value="Unassembled WGS sequence"/>
</dbReference>
<proteinExistence type="predicted"/>
<name>A0AB33V797_RALSU</name>
<evidence type="ECO:0000313" key="2">
    <source>
        <dbReference type="Proteomes" id="UP000005933"/>
    </source>
</evidence>
<organism evidence="1 2">
    <name type="scientific">Ralstonia solanacearum (strain UW551)</name>
    <dbReference type="NCBI Taxonomy" id="342110"/>
    <lineage>
        <taxon>Bacteria</taxon>
        <taxon>Pseudomonadati</taxon>
        <taxon>Pseudomonadota</taxon>
        <taxon>Betaproteobacteria</taxon>
        <taxon>Burkholderiales</taxon>
        <taxon>Burkholderiaceae</taxon>
        <taxon>Ralstonia</taxon>
        <taxon>Ralstonia solanacearum species complex</taxon>
    </lineage>
</organism>
<gene>
    <name evidence="1" type="ORF">RRSL_00202</name>
</gene>
<evidence type="ECO:0000313" key="1">
    <source>
        <dbReference type="EMBL" id="EAP70667.1"/>
    </source>
</evidence>
<dbReference type="AlphaFoldDB" id="A0AB33V797"/>
<comment type="caution">
    <text evidence="1">The sequence shown here is derived from an EMBL/GenBank/DDBJ whole genome shotgun (WGS) entry which is preliminary data.</text>
</comment>
<sequence>MSVPTIRPSTSASSSWISSFAVRFSRTRLSNDNPLSDSSTASVLCQENTAWKIGLCDRLRTGLTRSTTCSNGRSWCAWASSTRPFTRPSSSDTVTPLPTSTLSASVFTKKPISPSTSLRVRFATGEPTTTSSCPDNRLSSADHPASTVMNSVVPCRWLSFFKPALSVSSNTTSTEPPA</sequence>
<reference evidence="1 2" key="1">
    <citation type="journal article" date="2006" name="Mol. Plant Microbe Interact.">
        <title>Identification of open reading frames unique to a select agent: Ralstonia solanacearum race 3 biovar 2.</title>
        <authorList>
            <person name="Gabriel D.W."/>
            <person name="Allen C."/>
            <person name="Schell M."/>
            <person name="Denny T.P."/>
            <person name="Greenberg J.T."/>
            <person name="Duan Y.P."/>
            <person name="Flores-Cruz Z."/>
            <person name="Huang Q."/>
            <person name="Clifford J.M."/>
            <person name="Presting G."/>
            <person name="Gonzalez E.T."/>
            <person name="Reddy J."/>
            <person name="Elphinstone J."/>
            <person name="Swanson J."/>
            <person name="Yao J."/>
            <person name="Mulholland V."/>
            <person name="Liu L."/>
            <person name="Farmerie W."/>
            <person name="Patnaikuni M."/>
            <person name="Balogh B."/>
            <person name="Norman D."/>
            <person name="Alvarez A."/>
            <person name="Castillo J.A."/>
            <person name="Jones J."/>
            <person name="Saddler G."/>
            <person name="Walunas T."/>
            <person name="Zhukov A."/>
            <person name="Mikhailova N."/>
        </authorList>
    </citation>
    <scope>NUCLEOTIDE SEQUENCE [LARGE SCALE GENOMIC DNA]</scope>
    <source>
        <strain evidence="1 2">UW551</strain>
    </source>
</reference>
<dbReference type="EMBL" id="AAKL01000093">
    <property type="protein sequence ID" value="EAP70667.1"/>
    <property type="molecule type" value="Genomic_DNA"/>
</dbReference>
<accession>A0AB33V797</accession>